<evidence type="ECO:0000313" key="2">
    <source>
        <dbReference type="EMBL" id="OGN22676.1"/>
    </source>
</evidence>
<keyword evidence="1" id="KW-0812">Transmembrane</keyword>
<keyword evidence="1" id="KW-1133">Transmembrane helix</keyword>
<accession>A0A1F8GD60</accession>
<evidence type="ECO:0000256" key="1">
    <source>
        <dbReference type="SAM" id="Phobius"/>
    </source>
</evidence>
<organism evidence="2 3">
    <name type="scientific">Candidatus Yanofskybacteria bacterium RIFCSPLOWO2_01_FULL_42_49</name>
    <dbReference type="NCBI Taxonomy" id="1802694"/>
    <lineage>
        <taxon>Bacteria</taxon>
        <taxon>Candidatus Yanofskyibacteriota</taxon>
    </lineage>
</organism>
<dbReference type="AlphaFoldDB" id="A0A1F8GD60"/>
<keyword evidence="1" id="KW-0472">Membrane</keyword>
<sequence>MAVFGFLAMGDHGPSHDLGGCIAALREGTDCSAFRGLIGFASFHLSAFKVFSSANFSVTTAMSLLLFLVALIASTILAKRLFNFEIFRHKQIAVLAYSSDHDFYKSLETSFRSWFAMREMRDAVFSI</sequence>
<name>A0A1F8GD60_9BACT</name>
<dbReference type="Proteomes" id="UP000178227">
    <property type="component" value="Unassembled WGS sequence"/>
</dbReference>
<evidence type="ECO:0000313" key="3">
    <source>
        <dbReference type="Proteomes" id="UP000178227"/>
    </source>
</evidence>
<gene>
    <name evidence="2" type="ORF">A2918_01075</name>
</gene>
<comment type="caution">
    <text evidence="2">The sequence shown here is derived from an EMBL/GenBank/DDBJ whole genome shotgun (WGS) entry which is preliminary data.</text>
</comment>
<reference evidence="2 3" key="1">
    <citation type="journal article" date="2016" name="Nat. Commun.">
        <title>Thousands of microbial genomes shed light on interconnected biogeochemical processes in an aquifer system.</title>
        <authorList>
            <person name="Anantharaman K."/>
            <person name="Brown C.T."/>
            <person name="Hug L.A."/>
            <person name="Sharon I."/>
            <person name="Castelle C.J."/>
            <person name="Probst A.J."/>
            <person name="Thomas B.C."/>
            <person name="Singh A."/>
            <person name="Wilkins M.J."/>
            <person name="Karaoz U."/>
            <person name="Brodie E.L."/>
            <person name="Williams K.H."/>
            <person name="Hubbard S.S."/>
            <person name="Banfield J.F."/>
        </authorList>
    </citation>
    <scope>NUCLEOTIDE SEQUENCE [LARGE SCALE GENOMIC DNA]</scope>
</reference>
<dbReference type="STRING" id="1802694.A2918_01075"/>
<dbReference type="EMBL" id="MGKI01000010">
    <property type="protein sequence ID" value="OGN22676.1"/>
    <property type="molecule type" value="Genomic_DNA"/>
</dbReference>
<feature type="transmembrane region" description="Helical" evidence="1">
    <location>
        <begin position="56"/>
        <end position="78"/>
    </location>
</feature>
<protein>
    <submittedName>
        <fullName evidence="2">Uncharacterized protein</fullName>
    </submittedName>
</protein>
<proteinExistence type="predicted"/>